<keyword evidence="8 17" id="KW-0812">Transmembrane</keyword>
<feature type="transmembrane region" description="Helical" evidence="17">
    <location>
        <begin position="60"/>
        <end position="82"/>
    </location>
</feature>
<keyword evidence="14 17" id="KW-0472">Membrane</keyword>
<accession>A0AAE1H1P8</accession>
<dbReference type="AlphaFoldDB" id="A0AAE1H1P8"/>
<keyword evidence="9" id="KW-0999">Mitochondrion inner membrane</keyword>
<dbReference type="GO" id="GO:0005743">
    <property type="term" value="C:mitochondrial inner membrane"/>
    <property type="evidence" value="ECO:0007669"/>
    <property type="project" value="UniProtKB-SubCell"/>
</dbReference>
<reference evidence="18" key="1">
    <citation type="submission" date="2021-07" db="EMBL/GenBank/DDBJ databases">
        <authorList>
            <person name="Catto M.A."/>
            <person name="Jacobson A."/>
            <person name="Kennedy G."/>
            <person name="Labadie P."/>
            <person name="Hunt B.G."/>
            <person name="Srinivasan R."/>
        </authorList>
    </citation>
    <scope>NUCLEOTIDE SEQUENCE</scope>
    <source>
        <strain evidence="18">PL_HMW_Pooled</strain>
        <tissue evidence="18">Head</tissue>
    </source>
</reference>
<keyword evidence="6" id="KW-0813">Transport</keyword>
<dbReference type="PANTHER" id="PTHR13178">
    <property type="entry name" value="NADH-UBIQUINONE OXIDOREDUCTASE SGDH SUBUNIT"/>
    <property type="match status" value="1"/>
</dbReference>
<keyword evidence="12 17" id="KW-1133">Transmembrane helix</keyword>
<evidence type="ECO:0000256" key="2">
    <source>
        <dbReference type="ARBA" id="ARBA00004434"/>
    </source>
</evidence>
<evidence type="ECO:0000256" key="12">
    <source>
        <dbReference type="ARBA" id="ARBA00022989"/>
    </source>
</evidence>
<evidence type="ECO:0000256" key="4">
    <source>
        <dbReference type="ARBA" id="ARBA00011533"/>
    </source>
</evidence>
<evidence type="ECO:0000256" key="13">
    <source>
        <dbReference type="ARBA" id="ARBA00023128"/>
    </source>
</evidence>
<comment type="subunit">
    <text evidence="4">Complex I is composed of 45 different subunits.</text>
</comment>
<name>A0AAE1H1P8_9NEOP</name>
<evidence type="ECO:0000256" key="9">
    <source>
        <dbReference type="ARBA" id="ARBA00022792"/>
    </source>
</evidence>
<evidence type="ECO:0000256" key="3">
    <source>
        <dbReference type="ARBA" id="ARBA00007152"/>
    </source>
</evidence>
<evidence type="ECO:0000256" key="5">
    <source>
        <dbReference type="ARBA" id="ARBA00015175"/>
    </source>
</evidence>
<evidence type="ECO:0000313" key="18">
    <source>
        <dbReference type="EMBL" id="KAK3912908.1"/>
    </source>
</evidence>
<proteinExistence type="inferred from homology"/>
<keyword evidence="19" id="KW-1185">Reference proteome</keyword>
<dbReference type="EMBL" id="JAHWGI010000306">
    <property type="protein sequence ID" value="KAK3912908.1"/>
    <property type="molecule type" value="Genomic_DNA"/>
</dbReference>
<evidence type="ECO:0000256" key="8">
    <source>
        <dbReference type="ARBA" id="ARBA00022692"/>
    </source>
</evidence>
<evidence type="ECO:0000256" key="6">
    <source>
        <dbReference type="ARBA" id="ARBA00022448"/>
    </source>
</evidence>
<protein>
    <recommendedName>
        <fullName evidence="5">NADH dehydrogenase [ubiquinone] 1 beta subcomplex subunit 5, mitochondrial</fullName>
    </recommendedName>
    <alternativeName>
        <fullName evidence="16">Complex I-SGDH</fullName>
    </alternativeName>
    <alternativeName>
        <fullName evidence="15">NADH-ubiquinone oxidoreductase SGDH subunit</fullName>
    </alternativeName>
</protein>
<dbReference type="PANTHER" id="PTHR13178:SF0">
    <property type="entry name" value="NADH DEHYDROGENASE [UBIQUINONE] 1 BETA SUBCOMPLEX SUBUNIT 5, MITOCHONDRIAL"/>
    <property type="match status" value="1"/>
</dbReference>
<sequence>MAVWSSLCRSVYGVKGASNIVLNRAALQNVQKFRQMSGGGHNRFQIQPTRWQWTKFKDLVHFYTMVAVIPLGLISLYCNIFIGPAQLAPIPEGYTPKEWEYYSHPVTRFFKTFMESEQEAYEKHMHVLWDQYDASEFKRIDKEVTALIQSRGDYQKYYYFPASSWSAQRKQEEQYEMYNLGNQGR</sequence>
<evidence type="ECO:0000256" key="7">
    <source>
        <dbReference type="ARBA" id="ARBA00022660"/>
    </source>
</evidence>
<evidence type="ECO:0000256" key="15">
    <source>
        <dbReference type="ARBA" id="ARBA00032395"/>
    </source>
</evidence>
<evidence type="ECO:0000256" key="11">
    <source>
        <dbReference type="ARBA" id="ARBA00022982"/>
    </source>
</evidence>
<evidence type="ECO:0000256" key="17">
    <source>
        <dbReference type="SAM" id="Phobius"/>
    </source>
</evidence>
<reference evidence="18" key="2">
    <citation type="journal article" date="2023" name="BMC Genomics">
        <title>Pest status, molecular evolution, and epigenetic factors derived from the genome assembly of Frankliniella fusca, a thysanopteran phytovirus vector.</title>
        <authorList>
            <person name="Catto M.A."/>
            <person name="Labadie P.E."/>
            <person name="Jacobson A.L."/>
            <person name="Kennedy G.G."/>
            <person name="Srinivasan R."/>
            <person name="Hunt B.G."/>
        </authorList>
    </citation>
    <scope>NUCLEOTIDE SEQUENCE</scope>
    <source>
        <strain evidence="18">PL_HMW_Pooled</strain>
    </source>
</reference>
<dbReference type="InterPro" id="IPR019173">
    <property type="entry name" value="NADH_UbQ_OxRdtase_B5_su"/>
</dbReference>
<evidence type="ECO:0000256" key="1">
    <source>
        <dbReference type="ARBA" id="ARBA00003195"/>
    </source>
</evidence>
<evidence type="ECO:0000256" key="14">
    <source>
        <dbReference type="ARBA" id="ARBA00023136"/>
    </source>
</evidence>
<gene>
    <name evidence="18" type="ORF">KUF71_022362</name>
</gene>
<keyword evidence="10" id="KW-0809">Transit peptide</keyword>
<keyword evidence="11" id="KW-0249">Electron transport</keyword>
<evidence type="ECO:0000256" key="10">
    <source>
        <dbReference type="ARBA" id="ARBA00022946"/>
    </source>
</evidence>
<dbReference type="Pfam" id="PF09781">
    <property type="entry name" value="NDUF_B5"/>
    <property type="match status" value="1"/>
</dbReference>
<keyword evidence="13" id="KW-0496">Mitochondrion</keyword>
<evidence type="ECO:0000256" key="16">
    <source>
        <dbReference type="ARBA" id="ARBA00032550"/>
    </source>
</evidence>
<comment type="similarity">
    <text evidence="3">Belongs to the complex I NDUFB5 subunit family.</text>
</comment>
<organism evidence="18 19">
    <name type="scientific">Frankliniella fusca</name>
    <dbReference type="NCBI Taxonomy" id="407009"/>
    <lineage>
        <taxon>Eukaryota</taxon>
        <taxon>Metazoa</taxon>
        <taxon>Ecdysozoa</taxon>
        <taxon>Arthropoda</taxon>
        <taxon>Hexapoda</taxon>
        <taxon>Insecta</taxon>
        <taxon>Pterygota</taxon>
        <taxon>Neoptera</taxon>
        <taxon>Paraneoptera</taxon>
        <taxon>Thysanoptera</taxon>
        <taxon>Terebrantia</taxon>
        <taxon>Thripoidea</taxon>
        <taxon>Thripidae</taxon>
        <taxon>Frankliniella</taxon>
    </lineage>
</organism>
<keyword evidence="7" id="KW-0679">Respiratory chain</keyword>
<comment type="caution">
    <text evidence="18">The sequence shown here is derived from an EMBL/GenBank/DDBJ whole genome shotgun (WGS) entry which is preliminary data.</text>
</comment>
<evidence type="ECO:0000313" key="19">
    <source>
        <dbReference type="Proteomes" id="UP001219518"/>
    </source>
</evidence>
<dbReference type="Proteomes" id="UP001219518">
    <property type="component" value="Unassembled WGS sequence"/>
</dbReference>
<comment type="subcellular location">
    <subcellularLocation>
        <location evidence="2">Mitochondrion inner membrane</location>
        <topology evidence="2">Single-pass membrane protein</topology>
    </subcellularLocation>
</comment>
<comment type="function">
    <text evidence="1">Accessory subunit of the mitochondrial membrane respiratory chain NADH dehydrogenase (Complex I), that is believed not to be involved in catalysis. Complex I functions in the transfer of electrons from NADH to the respiratory chain. The immediate electron acceptor for the enzyme is believed to be ubiquinone.</text>
</comment>